<dbReference type="InterPro" id="IPR029063">
    <property type="entry name" value="SAM-dependent_MTases_sf"/>
</dbReference>
<feature type="compositionally biased region" description="Low complexity" evidence="5">
    <location>
        <begin position="249"/>
        <end position="272"/>
    </location>
</feature>
<keyword evidence="7" id="KW-1185">Reference proteome</keyword>
<dbReference type="Gene3D" id="3.40.50.150">
    <property type="entry name" value="Vaccinia Virus protein VP39"/>
    <property type="match status" value="1"/>
</dbReference>
<dbReference type="EMBL" id="JABEND010000015">
    <property type="protein sequence ID" value="NNG37580.1"/>
    <property type="molecule type" value="Genomic_DNA"/>
</dbReference>
<evidence type="ECO:0000256" key="5">
    <source>
        <dbReference type="SAM" id="MobiDB-lite"/>
    </source>
</evidence>
<dbReference type="PROSITE" id="PS01231">
    <property type="entry name" value="TRMA_2"/>
    <property type="match status" value="1"/>
</dbReference>
<protein>
    <recommendedName>
        <fullName evidence="8">tRNA (Uracil-5-)-methyltransferase</fullName>
    </recommendedName>
</protein>
<keyword evidence="2 4" id="KW-0808">Transferase</keyword>
<dbReference type="PROSITE" id="PS51687">
    <property type="entry name" value="SAM_MT_RNA_M5U"/>
    <property type="match status" value="1"/>
</dbReference>
<proteinExistence type="inferred from homology"/>
<name>A0A849AGL0_9ACTN</name>
<evidence type="ECO:0000256" key="2">
    <source>
        <dbReference type="ARBA" id="ARBA00022679"/>
    </source>
</evidence>
<feature type="compositionally biased region" description="Basic and acidic residues" evidence="5">
    <location>
        <begin position="120"/>
        <end position="154"/>
    </location>
</feature>
<evidence type="ECO:0000313" key="7">
    <source>
        <dbReference type="Proteomes" id="UP000562984"/>
    </source>
</evidence>
<organism evidence="6 7">
    <name type="scientific">Nakamurella aerolata</name>
    <dbReference type="NCBI Taxonomy" id="1656892"/>
    <lineage>
        <taxon>Bacteria</taxon>
        <taxon>Bacillati</taxon>
        <taxon>Actinomycetota</taxon>
        <taxon>Actinomycetes</taxon>
        <taxon>Nakamurellales</taxon>
        <taxon>Nakamurellaceae</taxon>
        <taxon>Nakamurella</taxon>
    </lineage>
</organism>
<evidence type="ECO:0000313" key="6">
    <source>
        <dbReference type="EMBL" id="NNG37580.1"/>
    </source>
</evidence>
<feature type="region of interest" description="Disordered" evidence="5">
    <location>
        <begin position="239"/>
        <end position="278"/>
    </location>
</feature>
<keyword evidence="3 4" id="KW-0949">S-adenosyl-L-methionine</keyword>
<evidence type="ECO:0000256" key="1">
    <source>
        <dbReference type="ARBA" id="ARBA00022603"/>
    </source>
</evidence>
<comment type="similarity">
    <text evidence="4">Belongs to the class I-like SAM-binding methyltransferase superfamily. RNA M5U methyltransferase family.</text>
</comment>
<feature type="region of interest" description="Disordered" evidence="5">
    <location>
        <begin position="120"/>
        <end position="160"/>
    </location>
</feature>
<dbReference type="InterPro" id="IPR010280">
    <property type="entry name" value="U5_MeTrfase_fam"/>
</dbReference>
<accession>A0A849AGL0</accession>
<feature type="binding site" evidence="4">
    <location>
        <position position="168"/>
    </location>
    <ligand>
        <name>S-adenosyl-L-methionine</name>
        <dbReference type="ChEBI" id="CHEBI:59789"/>
    </ligand>
</feature>
<dbReference type="GO" id="GO:0070475">
    <property type="term" value="P:rRNA base methylation"/>
    <property type="evidence" value="ECO:0007669"/>
    <property type="project" value="TreeGrafter"/>
</dbReference>
<keyword evidence="1 4" id="KW-0489">Methyltransferase</keyword>
<dbReference type="Proteomes" id="UP000562984">
    <property type="component" value="Unassembled WGS sequence"/>
</dbReference>
<gene>
    <name evidence="6" type="ORF">HKD39_18120</name>
</gene>
<comment type="caution">
    <text evidence="6">The sequence shown here is derived from an EMBL/GenBank/DDBJ whole genome shotgun (WGS) entry which is preliminary data.</text>
</comment>
<dbReference type="SUPFAM" id="SSF53335">
    <property type="entry name" value="S-adenosyl-L-methionine-dependent methyltransferases"/>
    <property type="match status" value="1"/>
</dbReference>
<feature type="binding site" evidence="4">
    <location>
        <position position="64"/>
    </location>
    <ligand>
        <name>S-adenosyl-L-methionine</name>
        <dbReference type="ChEBI" id="CHEBI:59789"/>
    </ligand>
</feature>
<feature type="binding site" evidence="4">
    <location>
        <position position="88"/>
    </location>
    <ligand>
        <name>S-adenosyl-L-methionine</name>
        <dbReference type="ChEBI" id="CHEBI:59789"/>
    </ligand>
</feature>
<sequence length="278" mass="28544">MVLSGGPAELDGLVVTETVAGREFRVAADGFWQVHPDAAGTLTAAVTAALDTARVSGGTGWDLYGGVGVFAPALAAAVGRTGTVVSVEGDRTASALAVENLADLPQVRCETSSVETFVRQHESDTVRQHQSDTVREHQSDTVRQHQSDTVRQHGSDGGAGDPAVVVLDPPRSGAGQQVCTALAALRPRLIVYVACDPAALARDTKTLLDNGFRLTDLKAFDCFPQTHHVECVASFRPAATESEPAADPAAATGSERAAAAPEGPAAVSVPAEGSIGTA</sequence>
<dbReference type="PANTHER" id="PTHR11061">
    <property type="entry name" value="RNA M5U METHYLTRANSFERASE"/>
    <property type="match status" value="1"/>
</dbReference>
<reference evidence="6 7" key="1">
    <citation type="submission" date="2020-05" db="EMBL/GenBank/DDBJ databases">
        <title>Nakamurella sp. DB0629 isolated from air conditioner.</title>
        <authorList>
            <person name="Kim D.H."/>
            <person name="Kim D.-U."/>
        </authorList>
    </citation>
    <scope>NUCLEOTIDE SEQUENCE [LARGE SCALE GENOMIC DNA]</scope>
    <source>
        <strain evidence="6 7">DB0629</strain>
    </source>
</reference>
<dbReference type="InterPro" id="IPR030391">
    <property type="entry name" value="MeTrfase_TrmA_CS"/>
</dbReference>
<dbReference type="Pfam" id="PF05958">
    <property type="entry name" value="tRNA_U5-meth_tr"/>
    <property type="match status" value="1"/>
</dbReference>
<evidence type="ECO:0000256" key="3">
    <source>
        <dbReference type="ARBA" id="ARBA00022691"/>
    </source>
</evidence>
<evidence type="ECO:0000256" key="4">
    <source>
        <dbReference type="PROSITE-ProRule" id="PRU01024"/>
    </source>
</evidence>
<evidence type="ECO:0008006" key="8">
    <source>
        <dbReference type="Google" id="ProtNLM"/>
    </source>
</evidence>
<feature type="binding site" evidence="4">
    <location>
        <position position="33"/>
    </location>
    <ligand>
        <name>S-adenosyl-L-methionine</name>
        <dbReference type="ChEBI" id="CHEBI:59789"/>
    </ligand>
</feature>
<dbReference type="PANTHER" id="PTHR11061:SF30">
    <property type="entry name" value="TRNA (URACIL(54)-C(5))-METHYLTRANSFERASE"/>
    <property type="match status" value="1"/>
</dbReference>
<dbReference type="GO" id="GO:0070041">
    <property type="term" value="F:rRNA (uridine-C5-)-methyltransferase activity"/>
    <property type="evidence" value="ECO:0007669"/>
    <property type="project" value="TreeGrafter"/>
</dbReference>
<dbReference type="AlphaFoldDB" id="A0A849AGL0"/>
<feature type="active site" description="Nucleophile" evidence="4">
    <location>
        <position position="195"/>
    </location>
</feature>